<dbReference type="EMBL" id="CP071182">
    <property type="protein sequence ID" value="QSO46352.1"/>
    <property type="molecule type" value="Genomic_DNA"/>
</dbReference>
<name>A0A9X7Z5I5_9BACL</name>
<evidence type="ECO:0000313" key="1">
    <source>
        <dbReference type="EMBL" id="QSO46352.1"/>
    </source>
</evidence>
<dbReference type="Gene3D" id="2.40.70.10">
    <property type="entry name" value="Acid Proteases"/>
    <property type="match status" value="1"/>
</dbReference>
<accession>A0A9X7Z5I5</accession>
<dbReference type="GO" id="GO:0008233">
    <property type="term" value="F:peptidase activity"/>
    <property type="evidence" value="ECO:0007669"/>
    <property type="project" value="UniProtKB-KW"/>
</dbReference>
<dbReference type="SUPFAM" id="SSF50630">
    <property type="entry name" value="Acid proteases"/>
    <property type="match status" value="1"/>
</dbReference>
<keyword evidence="2" id="KW-1185">Reference proteome</keyword>
<dbReference type="RefSeq" id="WP_206655721.1">
    <property type="nucleotide sequence ID" value="NZ_CP071182.1"/>
</dbReference>
<keyword evidence="1" id="KW-0378">Hydrolase</keyword>
<organism evidence="1 2">
    <name type="scientific">Alicyclobacillus mengziensis</name>
    <dbReference type="NCBI Taxonomy" id="2931921"/>
    <lineage>
        <taxon>Bacteria</taxon>
        <taxon>Bacillati</taxon>
        <taxon>Bacillota</taxon>
        <taxon>Bacilli</taxon>
        <taxon>Bacillales</taxon>
        <taxon>Alicyclobacillaceae</taxon>
        <taxon>Alicyclobacillus</taxon>
    </lineage>
</organism>
<gene>
    <name evidence="1" type="ORF">JZ786_17915</name>
</gene>
<dbReference type="KEGG" id="afx:JZ786_17915"/>
<dbReference type="InterPro" id="IPR021109">
    <property type="entry name" value="Peptidase_aspartic_dom_sf"/>
</dbReference>
<proteinExistence type="predicted"/>
<reference evidence="1 2" key="1">
    <citation type="submission" date="2021-02" db="EMBL/GenBank/DDBJ databases">
        <title>Alicyclobacillus curvatus sp. nov. and Alicyclobacillus mengziensis sp. nov., two acidophilic bacteria isolated from acid mine drainage.</title>
        <authorList>
            <person name="Huang Y."/>
        </authorList>
    </citation>
    <scope>NUCLEOTIDE SEQUENCE [LARGE SCALE GENOMIC DNA]</scope>
    <source>
        <strain evidence="1 2">S30H14</strain>
    </source>
</reference>
<dbReference type="Pfam" id="PF13975">
    <property type="entry name" value="gag-asp_proteas"/>
    <property type="match status" value="1"/>
</dbReference>
<dbReference type="Proteomes" id="UP000663505">
    <property type="component" value="Chromosome"/>
</dbReference>
<protein>
    <submittedName>
        <fullName evidence="1">Retroviral-like aspartic protease family protein</fullName>
    </submittedName>
</protein>
<sequence>MAQQIATIHGRIAHDLFQVTLKVNKVKVHHIVVDTGAAALIFNGEVARRLRLPNLGAVRVVGVGGTTAGFRSKCQLQVGTKIFRDVPCVVIKGFSKPGMLGLKFFIDNHLSIYLDPIKQTLYVFRS</sequence>
<evidence type="ECO:0000313" key="2">
    <source>
        <dbReference type="Proteomes" id="UP000663505"/>
    </source>
</evidence>
<dbReference type="GO" id="GO:0006508">
    <property type="term" value="P:proteolysis"/>
    <property type="evidence" value="ECO:0007669"/>
    <property type="project" value="UniProtKB-KW"/>
</dbReference>
<keyword evidence="1" id="KW-0645">Protease</keyword>
<dbReference type="AlphaFoldDB" id="A0A9X7Z5I5"/>